<evidence type="ECO:0000313" key="2">
    <source>
        <dbReference type="EMBL" id="KAG8538590.1"/>
    </source>
</evidence>
<evidence type="ECO:0000256" key="1">
    <source>
        <dbReference type="SAM" id="MobiDB-lite"/>
    </source>
</evidence>
<organism evidence="2 3">
    <name type="scientific">Engystomops pustulosus</name>
    <name type="common">Tungara frog</name>
    <name type="synonym">Physalaemus pustulosus</name>
    <dbReference type="NCBI Taxonomy" id="76066"/>
    <lineage>
        <taxon>Eukaryota</taxon>
        <taxon>Metazoa</taxon>
        <taxon>Chordata</taxon>
        <taxon>Craniata</taxon>
        <taxon>Vertebrata</taxon>
        <taxon>Euteleostomi</taxon>
        <taxon>Amphibia</taxon>
        <taxon>Batrachia</taxon>
        <taxon>Anura</taxon>
        <taxon>Neobatrachia</taxon>
        <taxon>Hyloidea</taxon>
        <taxon>Leptodactylidae</taxon>
        <taxon>Leiuperinae</taxon>
        <taxon>Engystomops</taxon>
    </lineage>
</organism>
<proteinExistence type="predicted"/>
<name>A0AAV6YUK1_ENGPU</name>
<feature type="compositionally biased region" description="Basic and acidic residues" evidence="1">
    <location>
        <begin position="15"/>
        <end position="26"/>
    </location>
</feature>
<gene>
    <name evidence="2" type="ORF">GDO81_022397</name>
</gene>
<keyword evidence="3" id="KW-1185">Reference proteome</keyword>
<dbReference type="AlphaFoldDB" id="A0AAV6YUK1"/>
<sequence>MPRKKPFSNKQKKKQLQDKRERKRGPLEAGQSESNSRSQSRERGEENTDTSDSESVRPQVRKVNQQPQIFRPGEKGYDPNRYRLYLEKESKEEIERRKKVAREKILEPVAETELEVDIEKIYRPGSGNAIMESVTDGEGDNG</sequence>
<protein>
    <submittedName>
        <fullName evidence="2">Uncharacterized protein</fullName>
    </submittedName>
</protein>
<feature type="compositionally biased region" description="Basic residues" evidence="1">
    <location>
        <begin position="1"/>
        <end position="14"/>
    </location>
</feature>
<dbReference type="Proteomes" id="UP000824782">
    <property type="component" value="Unassembled WGS sequence"/>
</dbReference>
<dbReference type="EMBL" id="WNYA01019968">
    <property type="protein sequence ID" value="KAG8538590.1"/>
    <property type="molecule type" value="Genomic_DNA"/>
</dbReference>
<comment type="caution">
    <text evidence="2">The sequence shown here is derived from an EMBL/GenBank/DDBJ whole genome shotgun (WGS) entry which is preliminary data.</text>
</comment>
<feature type="region of interest" description="Disordered" evidence="1">
    <location>
        <begin position="1"/>
        <end position="82"/>
    </location>
</feature>
<feature type="compositionally biased region" description="Basic and acidic residues" evidence="1">
    <location>
        <begin position="72"/>
        <end position="82"/>
    </location>
</feature>
<reference evidence="2" key="1">
    <citation type="thesis" date="2020" institute="ProQuest LLC" country="789 East Eisenhower Parkway, Ann Arbor, MI, USA">
        <title>Comparative Genomics and Chromosome Evolution.</title>
        <authorList>
            <person name="Mudd A.B."/>
        </authorList>
    </citation>
    <scope>NUCLEOTIDE SEQUENCE</scope>
    <source>
        <strain evidence="2">237g6f4</strain>
        <tissue evidence="2">Blood</tissue>
    </source>
</reference>
<evidence type="ECO:0000313" key="3">
    <source>
        <dbReference type="Proteomes" id="UP000824782"/>
    </source>
</evidence>
<accession>A0AAV6YUK1</accession>